<dbReference type="Pfam" id="PF11716">
    <property type="entry name" value="MDMPI_N"/>
    <property type="match status" value="1"/>
</dbReference>
<dbReference type="InterPro" id="IPR017520">
    <property type="entry name" value="CHP03086"/>
</dbReference>
<gene>
    <name evidence="2" type="ORF">AA23TX_10045</name>
</gene>
<dbReference type="InterPro" id="IPR017517">
    <property type="entry name" value="Maleyloyr_isom"/>
</dbReference>
<dbReference type="GO" id="GO:0046872">
    <property type="term" value="F:metal ion binding"/>
    <property type="evidence" value="ECO:0007669"/>
    <property type="project" value="InterPro"/>
</dbReference>
<dbReference type="NCBIfam" id="TIGR03086">
    <property type="entry name" value="TIGR03086 family metal-binding protein"/>
    <property type="match status" value="1"/>
</dbReference>
<dbReference type="AlphaFoldDB" id="A0A6I8M8R3"/>
<dbReference type="NCBIfam" id="TIGR03083">
    <property type="entry name" value="maleylpyruvate isomerase family mycothiol-dependent enzyme"/>
    <property type="match status" value="1"/>
</dbReference>
<proteinExistence type="predicted"/>
<protein>
    <recommendedName>
        <fullName evidence="1">Mycothiol-dependent maleylpyruvate isomerase metal-binding domain-containing protein</fullName>
    </recommendedName>
</protein>
<feature type="domain" description="Mycothiol-dependent maleylpyruvate isomerase metal-binding" evidence="1">
    <location>
        <begin position="12"/>
        <end position="132"/>
    </location>
</feature>
<dbReference type="InterPro" id="IPR024344">
    <property type="entry name" value="MDMPI_metal-binding"/>
</dbReference>
<dbReference type="EMBL" id="CABVGP010000004">
    <property type="protein sequence ID" value="VVJ25302.1"/>
    <property type="molecule type" value="Genomic_DNA"/>
</dbReference>
<evidence type="ECO:0000313" key="2">
    <source>
        <dbReference type="EMBL" id="VVJ25302.1"/>
    </source>
</evidence>
<keyword evidence="3" id="KW-1185">Reference proteome</keyword>
<evidence type="ECO:0000259" key="1">
    <source>
        <dbReference type="Pfam" id="PF11716"/>
    </source>
</evidence>
<name>A0A6I8M8R3_9PSEU</name>
<reference evidence="2 3" key="1">
    <citation type="submission" date="2019-09" db="EMBL/GenBank/DDBJ databases">
        <authorList>
            <person name="Leyn A S."/>
        </authorList>
    </citation>
    <scope>NUCLEOTIDE SEQUENCE [LARGE SCALE GENOMIC DNA]</scope>
    <source>
        <strain evidence="2">AA231_1</strain>
    </source>
</reference>
<dbReference type="SUPFAM" id="SSF109854">
    <property type="entry name" value="DinB/YfiT-like putative metalloenzymes"/>
    <property type="match status" value="1"/>
</dbReference>
<dbReference type="InterPro" id="IPR034660">
    <property type="entry name" value="DinB/YfiT-like"/>
</dbReference>
<dbReference type="Gene3D" id="1.20.120.450">
    <property type="entry name" value="dinb family like domain"/>
    <property type="match status" value="1"/>
</dbReference>
<organism evidence="2 3">
    <name type="scientific">Amycolatopsis camponoti</name>
    <dbReference type="NCBI Taxonomy" id="2606593"/>
    <lineage>
        <taxon>Bacteria</taxon>
        <taxon>Bacillati</taxon>
        <taxon>Actinomycetota</taxon>
        <taxon>Actinomycetes</taxon>
        <taxon>Pseudonocardiales</taxon>
        <taxon>Pseudonocardiaceae</taxon>
        <taxon>Amycolatopsis</taxon>
    </lineage>
</organism>
<dbReference type="Proteomes" id="UP000399805">
    <property type="component" value="Unassembled WGS sequence"/>
</dbReference>
<evidence type="ECO:0000313" key="3">
    <source>
        <dbReference type="Proteomes" id="UP000399805"/>
    </source>
</evidence>
<sequence length="191" mass="20552">MARVDLLEAHGHALRAFGDAVHAAGEADWGHRTPCTEWTVRDLVNHLVAEQLWAPALLAGATLDDVGDRYDGDVLGEDPVSAWDAAAEAAREAFLDEGILERAVHVSTGLLPAREYGWQMTIDAAVHAWDLATALGLPGPVTEDLAERLLDVVRPWVDEWQGLGIFAPPVPVPRDAGPAARLVALLGRDPR</sequence>
<accession>A0A6I8M8R3</accession>